<keyword evidence="2" id="KW-1185">Reference proteome</keyword>
<protein>
    <submittedName>
        <fullName evidence="1">Uncharacterized protein</fullName>
    </submittedName>
</protein>
<dbReference type="RefSeq" id="XP_040635841.1">
    <property type="nucleotide sequence ID" value="XM_040777955.1"/>
</dbReference>
<dbReference type="GeneID" id="63693079"/>
<organism evidence="1 2">
    <name type="scientific">Aspergillus ruber (strain CBS 135680)</name>
    <dbReference type="NCBI Taxonomy" id="1388766"/>
    <lineage>
        <taxon>Eukaryota</taxon>
        <taxon>Fungi</taxon>
        <taxon>Dikarya</taxon>
        <taxon>Ascomycota</taxon>
        <taxon>Pezizomycotina</taxon>
        <taxon>Eurotiomycetes</taxon>
        <taxon>Eurotiomycetidae</taxon>
        <taxon>Eurotiales</taxon>
        <taxon>Aspergillaceae</taxon>
        <taxon>Aspergillus</taxon>
        <taxon>Aspergillus subgen. Aspergillus</taxon>
    </lineage>
</organism>
<dbReference type="AlphaFoldDB" id="A0A017S556"/>
<proteinExistence type="predicted"/>
<dbReference type="EMBL" id="KK088439">
    <property type="protein sequence ID" value="EYE92153.1"/>
    <property type="molecule type" value="Genomic_DNA"/>
</dbReference>
<dbReference type="HOGENOM" id="CLU_1594181_0_0_1"/>
<reference evidence="2" key="1">
    <citation type="journal article" date="2014" name="Nat. Commun.">
        <title>Genomic adaptations of the halophilic Dead Sea filamentous fungus Eurotium rubrum.</title>
        <authorList>
            <person name="Kis-Papo T."/>
            <person name="Weig A.R."/>
            <person name="Riley R."/>
            <person name="Persoh D."/>
            <person name="Salamov A."/>
            <person name="Sun H."/>
            <person name="Lipzen A."/>
            <person name="Wasser S.P."/>
            <person name="Rambold G."/>
            <person name="Grigoriev I.V."/>
            <person name="Nevo E."/>
        </authorList>
    </citation>
    <scope>NUCLEOTIDE SEQUENCE [LARGE SCALE GENOMIC DNA]</scope>
    <source>
        <strain evidence="2">CBS 135680</strain>
    </source>
</reference>
<evidence type="ECO:0000313" key="2">
    <source>
        <dbReference type="Proteomes" id="UP000019804"/>
    </source>
</evidence>
<accession>A0A017S556</accession>
<dbReference type="Proteomes" id="UP000019804">
    <property type="component" value="Unassembled WGS sequence"/>
</dbReference>
<gene>
    <name evidence="1" type="ORF">EURHEDRAFT_205551</name>
</gene>
<sequence length="167" mass="18952">MVSMRDAYRLCLLITIFRITSPRYSARLATMYSDGGDTRFSRHFSWDCINHWSKCSCMYPATLAVVAMAVSKMSIEGLEIFSFARITLASLGLSCCCLGHWAVSPLLSICLHFAGIHFLDEFPYPLTEPQIMHRWVSDASCHVVLHIRDFRPGATLHPRRLCFASFP</sequence>
<evidence type="ECO:0000313" key="1">
    <source>
        <dbReference type="EMBL" id="EYE92153.1"/>
    </source>
</evidence>
<name>A0A017S556_ASPRC</name>